<name>E6TR10_EVAC2</name>
<dbReference type="HOGENOM" id="CLU_743249_0_0_9"/>
<dbReference type="AlphaFoldDB" id="E6TR10"/>
<dbReference type="eggNOG" id="ENOG5033NRS">
    <property type="taxonomic scope" value="Bacteria"/>
</dbReference>
<protein>
    <submittedName>
        <fullName evidence="2">Uncharacterized protein</fullName>
    </submittedName>
</protein>
<keyword evidence="3" id="KW-1185">Reference proteome</keyword>
<keyword evidence="1" id="KW-1133">Transmembrane helix</keyword>
<sequence length="372" mass="43392">MNDTIDESEEGATLVHFVEGLAGVSDFIMIILAISTGLLTLVGLISIYISINLQHRIEKAQELLWDLNELSYPIKPKEYLGYTIIQRLTTYRQIRDKQDDITLKIAKLARNSIYSVSSIWAFIILFSYLLLDVKLWLFLIVLGGIVIFFMIKYAETLNMFKGIFNKVKRKEIPTYDDLLNVDIDTDLFTLGLASNNLELCVEKKGSTYYFYLELPLDFKNIILSKFTIYEYDQRFKEDKLVYEEHDRQLNQSALNIRKYRHTIVKDVSLTKKRLEVNLIISNNKESIAVVYKEVEKGLVKTNSFDPTEYTRILPSTVTQRPTRFEVKKEETVQKQQNTEHRCHSCGALFEDLESCPYCGWIDVNQLKKVRKR</sequence>
<evidence type="ECO:0000313" key="3">
    <source>
        <dbReference type="Proteomes" id="UP000001401"/>
    </source>
</evidence>
<reference evidence="2" key="1">
    <citation type="submission" date="2010-12" db="EMBL/GenBank/DDBJ databases">
        <title>Complete sequence of Bacillus cellulosilyticus DSM 2522.</title>
        <authorList>
            <consortium name="US DOE Joint Genome Institute"/>
            <person name="Lucas S."/>
            <person name="Copeland A."/>
            <person name="Lapidus A."/>
            <person name="Cheng J.-F."/>
            <person name="Bruce D."/>
            <person name="Goodwin L."/>
            <person name="Pitluck S."/>
            <person name="Chertkov O."/>
            <person name="Detter J.C."/>
            <person name="Han C."/>
            <person name="Tapia R."/>
            <person name="Land M."/>
            <person name="Hauser L."/>
            <person name="Jeffries C."/>
            <person name="Kyrpides N."/>
            <person name="Ivanova N."/>
            <person name="Mikhailova N."/>
            <person name="Brumm P."/>
            <person name="Mead D."/>
            <person name="Woyke T."/>
        </authorList>
    </citation>
    <scope>NUCLEOTIDE SEQUENCE [LARGE SCALE GENOMIC DNA]</scope>
    <source>
        <strain evidence="2">DSM 2522</strain>
    </source>
</reference>
<feature type="transmembrane region" description="Helical" evidence="1">
    <location>
        <begin position="27"/>
        <end position="51"/>
    </location>
</feature>
<dbReference type="OrthoDB" id="2942458at2"/>
<evidence type="ECO:0000256" key="1">
    <source>
        <dbReference type="SAM" id="Phobius"/>
    </source>
</evidence>
<evidence type="ECO:0000313" key="2">
    <source>
        <dbReference type="EMBL" id="ADU29386.1"/>
    </source>
</evidence>
<feature type="transmembrane region" description="Helical" evidence="1">
    <location>
        <begin position="136"/>
        <end position="154"/>
    </location>
</feature>
<proteinExistence type="predicted"/>
<accession>E6TR10</accession>
<organism evidence="2 3">
    <name type="scientific">Evansella cellulosilytica (strain ATCC 21833 / DSM 2522 / FERM P-1141 / JCM 9156 / N-4)</name>
    <name type="common">Bacillus cellulosilyticus</name>
    <dbReference type="NCBI Taxonomy" id="649639"/>
    <lineage>
        <taxon>Bacteria</taxon>
        <taxon>Bacillati</taxon>
        <taxon>Bacillota</taxon>
        <taxon>Bacilli</taxon>
        <taxon>Bacillales</taxon>
        <taxon>Bacillaceae</taxon>
        <taxon>Evansella</taxon>
    </lineage>
</organism>
<dbReference type="RefSeq" id="WP_013487727.1">
    <property type="nucleotide sequence ID" value="NC_014829.1"/>
</dbReference>
<keyword evidence="1" id="KW-0472">Membrane</keyword>
<dbReference type="EMBL" id="CP002394">
    <property type="protein sequence ID" value="ADU29386.1"/>
    <property type="molecule type" value="Genomic_DNA"/>
</dbReference>
<dbReference type="KEGG" id="bco:Bcell_1116"/>
<dbReference type="Proteomes" id="UP000001401">
    <property type="component" value="Chromosome"/>
</dbReference>
<feature type="transmembrane region" description="Helical" evidence="1">
    <location>
        <begin position="113"/>
        <end position="130"/>
    </location>
</feature>
<gene>
    <name evidence="2" type="ordered locus">Bcell_1116</name>
</gene>
<keyword evidence="1" id="KW-0812">Transmembrane</keyword>